<dbReference type="Pfam" id="PF00533">
    <property type="entry name" value="BRCT"/>
    <property type="match status" value="1"/>
</dbReference>
<proteinExistence type="predicted"/>
<dbReference type="Gene3D" id="3.40.50.10190">
    <property type="entry name" value="BRCT domain"/>
    <property type="match status" value="1"/>
</dbReference>
<dbReference type="InterPro" id="IPR001357">
    <property type="entry name" value="BRCT_dom"/>
</dbReference>
<feature type="compositionally biased region" description="Basic and acidic residues" evidence="6">
    <location>
        <begin position="198"/>
        <end position="219"/>
    </location>
</feature>
<dbReference type="PANTHER" id="PTHR11370:SF5">
    <property type="entry name" value="DNA REPAIR PROTEIN XRCC1"/>
    <property type="match status" value="1"/>
</dbReference>
<comment type="subcellular location">
    <subcellularLocation>
        <location evidence="1">Nucleus</location>
    </subcellularLocation>
</comment>
<organism evidence="8 9">
    <name type="scientific">Ficus carica</name>
    <name type="common">Common fig</name>
    <dbReference type="NCBI Taxonomy" id="3494"/>
    <lineage>
        <taxon>Eukaryota</taxon>
        <taxon>Viridiplantae</taxon>
        <taxon>Streptophyta</taxon>
        <taxon>Embryophyta</taxon>
        <taxon>Tracheophyta</taxon>
        <taxon>Spermatophyta</taxon>
        <taxon>Magnoliopsida</taxon>
        <taxon>eudicotyledons</taxon>
        <taxon>Gunneridae</taxon>
        <taxon>Pentapetalae</taxon>
        <taxon>rosids</taxon>
        <taxon>fabids</taxon>
        <taxon>Rosales</taxon>
        <taxon>Moraceae</taxon>
        <taxon>Ficeae</taxon>
        <taxon>Ficus</taxon>
    </lineage>
</organism>
<dbReference type="PANTHER" id="PTHR11370">
    <property type="entry name" value="DNA-REPAIR PROTEIN XRCC1"/>
    <property type="match status" value="1"/>
</dbReference>
<dbReference type="InterPro" id="IPR045080">
    <property type="entry name" value="BRCT_XRCC1_rpt1"/>
</dbReference>
<feature type="region of interest" description="Disordered" evidence="6">
    <location>
        <begin position="332"/>
        <end position="360"/>
    </location>
</feature>
<dbReference type="PROSITE" id="PS50172">
    <property type="entry name" value="BRCT"/>
    <property type="match status" value="1"/>
</dbReference>
<feature type="region of interest" description="Disordered" evidence="6">
    <location>
        <begin position="23"/>
        <end position="77"/>
    </location>
</feature>
<evidence type="ECO:0000259" key="7">
    <source>
        <dbReference type="PROSITE" id="PS50172"/>
    </source>
</evidence>
<evidence type="ECO:0000313" key="8">
    <source>
        <dbReference type="EMBL" id="GMN37278.1"/>
    </source>
</evidence>
<dbReference type="CDD" id="cd17725">
    <property type="entry name" value="BRCT_XRCC1_rpt1"/>
    <property type="match status" value="1"/>
</dbReference>
<dbReference type="InterPro" id="IPR036420">
    <property type="entry name" value="BRCT_dom_sf"/>
</dbReference>
<evidence type="ECO:0000256" key="2">
    <source>
        <dbReference type="ARBA" id="ARBA00022737"/>
    </source>
</evidence>
<evidence type="ECO:0000256" key="1">
    <source>
        <dbReference type="ARBA" id="ARBA00004123"/>
    </source>
</evidence>
<keyword evidence="2" id="KW-0677">Repeat</keyword>
<dbReference type="SUPFAM" id="SSF52113">
    <property type="entry name" value="BRCT domain"/>
    <property type="match status" value="1"/>
</dbReference>
<dbReference type="SMART" id="SM00292">
    <property type="entry name" value="BRCT"/>
    <property type="match status" value="1"/>
</dbReference>
<dbReference type="AlphaFoldDB" id="A0AA87ZJH6"/>
<dbReference type="Proteomes" id="UP001187192">
    <property type="component" value="Unassembled WGS sequence"/>
</dbReference>
<reference evidence="8" key="1">
    <citation type="submission" date="2023-07" db="EMBL/GenBank/DDBJ databases">
        <title>draft genome sequence of fig (Ficus carica).</title>
        <authorList>
            <person name="Takahashi T."/>
            <person name="Nishimura K."/>
        </authorList>
    </citation>
    <scope>NUCLEOTIDE SEQUENCE</scope>
</reference>
<protein>
    <recommendedName>
        <fullName evidence="7">BRCT domain-containing protein</fullName>
    </recommendedName>
</protein>
<dbReference type="GO" id="GO:0000012">
    <property type="term" value="P:single strand break repair"/>
    <property type="evidence" value="ECO:0007669"/>
    <property type="project" value="InterPro"/>
</dbReference>
<dbReference type="EMBL" id="BTGU01000006">
    <property type="protein sequence ID" value="GMN37278.1"/>
    <property type="molecule type" value="Genomic_DNA"/>
</dbReference>
<gene>
    <name evidence="8" type="ORF">TIFTF001_006686</name>
</gene>
<accession>A0AA87ZJH6</accession>
<evidence type="ECO:0000256" key="6">
    <source>
        <dbReference type="SAM" id="MobiDB-lite"/>
    </source>
</evidence>
<feature type="compositionally biased region" description="Basic and acidic residues" evidence="6">
    <location>
        <begin position="67"/>
        <end position="77"/>
    </location>
</feature>
<dbReference type="GO" id="GO:0006303">
    <property type="term" value="P:double-strand break repair via nonhomologous end joining"/>
    <property type="evidence" value="ECO:0007669"/>
    <property type="project" value="InterPro"/>
</dbReference>
<dbReference type="GO" id="GO:0005634">
    <property type="term" value="C:nucleus"/>
    <property type="evidence" value="ECO:0007669"/>
    <property type="project" value="UniProtKB-SubCell"/>
</dbReference>
<name>A0AA87ZJH6_FICCA</name>
<comment type="caution">
    <text evidence="8">The sequence shown here is derived from an EMBL/GenBank/DDBJ whole genome shotgun (WGS) entry which is preliminary data.</text>
</comment>
<dbReference type="GO" id="GO:0003684">
    <property type="term" value="F:damaged DNA binding"/>
    <property type="evidence" value="ECO:0007669"/>
    <property type="project" value="InterPro"/>
</dbReference>
<feature type="domain" description="BRCT" evidence="7">
    <location>
        <begin position="82"/>
        <end position="170"/>
    </location>
</feature>
<evidence type="ECO:0000256" key="5">
    <source>
        <dbReference type="ARBA" id="ARBA00023242"/>
    </source>
</evidence>
<evidence type="ECO:0000256" key="4">
    <source>
        <dbReference type="ARBA" id="ARBA00023204"/>
    </source>
</evidence>
<sequence>MLACRTVSLGLAPPSCAWWADNHTGGNAGKRNLPPWMNKGESSGGKPSEESDESEKPKQGKGHHRERGLGAKEMESTKKSASFSKLLEGVVFVLSGFVNPERSTLRSQALAMGAEYQPDWNSGCTLLICAFPNTPKFRQVQADCGTIVSKEWISECFSQKKLVDIESYLLHAGKPWRRSNVSHETSTESKASPCKRSKKEDGGSHSKASDVRKKKDSDPTKGCFSPSEVKKWAIDDLNNTISWLESQEEKPEPDEIKKIAAEGVLTCLQDAIDYLEQKQDVRKITEEWKFVPRVVEELAKLEGMGENGASISKEDLYRQAMECKRVYEMEFDSAEDDPFPKKKKKPTTGEQKRVTGYDSDETIEMTEEEIDLAYNNVSFKLLKQ</sequence>
<keyword evidence="5" id="KW-0539">Nucleus</keyword>
<keyword evidence="9" id="KW-1185">Reference proteome</keyword>
<keyword evidence="4" id="KW-0234">DNA repair</keyword>
<evidence type="ECO:0000313" key="9">
    <source>
        <dbReference type="Proteomes" id="UP001187192"/>
    </source>
</evidence>
<keyword evidence="3" id="KW-0227">DNA damage</keyword>
<feature type="region of interest" description="Disordered" evidence="6">
    <location>
        <begin position="179"/>
        <end position="223"/>
    </location>
</feature>
<dbReference type="FunFam" id="3.40.50.10190:FF:000008">
    <property type="entry name" value="X-ray repair cross complementing 1"/>
    <property type="match status" value="1"/>
</dbReference>
<dbReference type="GO" id="GO:0006284">
    <property type="term" value="P:base-excision repair"/>
    <property type="evidence" value="ECO:0007669"/>
    <property type="project" value="InterPro"/>
</dbReference>
<evidence type="ECO:0000256" key="3">
    <source>
        <dbReference type="ARBA" id="ARBA00022763"/>
    </source>
</evidence>